<keyword evidence="2" id="KW-1185">Reference proteome</keyword>
<sequence>MNPQQIDSWYRRECASAGVPEEQEKTPLAKKMLAFTLMVALPVAATGCSSNAQADAYSECRWEKEQYGYEYDCDDDTSSGSWYKKKGYSSKHSSISTAGAYYKAKGFGSGGSSKGSWGG</sequence>
<proteinExistence type="predicted"/>
<protein>
    <recommendedName>
        <fullName evidence="3">Lipoprotein</fullName>
    </recommendedName>
</protein>
<evidence type="ECO:0000313" key="2">
    <source>
        <dbReference type="Proteomes" id="UP001597541"/>
    </source>
</evidence>
<evidence type="ECO:0008006" key="3">
    <source>
        <dbReference type="Google" id="ProtNLM"/>
    </source>
</evidence>
<accession>A0ABW5P7Y6</accession>
<reference evidence="2" key="1">
    <citation type="journal article" date="2019" name="Int. J. Syst. Evol. Microbiol.">
        <title>The Global Catalogue of Microorganisms (GCM) 10K type strain sequencing project: providing services to taxonomists for standard genome sequencing and annotation.</title>
        <authorList>
            <consortium name="The Broad Institute Genomics Platform"/>
            <consortium name="The Broad Institute Genome Sequencing Center for Infectious Disease"/>
            <person name="Wu L."/>
            <person name="Ma J."/>
        </authorList>
    </citation>
    <scope>NUCLEOTIDE SEQUENCE [LARGE SCALE GENOMIC DNA]</scope>
    <source>
        <strain evidence="2">KCTC 3950</strain>
    </source>
</reference>
<name>A0ABW5P7Y6_9BACL</name>
<gene>
    <name evidence="1" type="ORF">ACFSUF_01425</name>
</gene>
<organism evidence="1 2">
    <name type="scientific">Paenibacillus gansuensis</name>
    <dbReference type="NCBI Taxonomy" id="306542"/>
    <lineage>
        <taxon>Bacteria</taxon>
        <taxon>Bacillati</taxon>
        <taxon>Bacillota</taxon>
        <taxon>Bacilli</taxon>
        <taxon>Bacillales</taxon>
        <taxon>Paenibacillaceae</taxon>
        <taxon>Paenibacillus</taxon>
    </lineage>
</organism>
<dbReference type="RefSeq" id="WP_377599380.1">
    <property type="nucleotide sequence ID" value="NZ_JBHUME010000002.1"/>
</dbReference>
<dbReference type="Proteomes" id="UP001597541">
    <property type="component" value="Unassembled WGS sequence"/>
</dbReference>
<dbReference type="EMBL" id="JBHUME010000002">
    <property type="protein sequence ID" value="MFD2611080.1"/>
    <property type="molecule type" value="Genomic_DNA"/>
</dbReference>
<evidence type="ECO:0000313" key="1">
    <source>
        <dbReference type="EMBL" id="MFD2611080.1"/>
    </source>
</evidence>
<comment type="caution">
    <text evidence="1">The sequence shown here is derived from an EMBL/GenBank/DDBJ whole genome shotgun (WGS) entry which is preliminary data.</text>
</comment>